<dbReference type="RefSeq" id="XP_040639454.1">
    <property type="nucleotide sequence ID" value="XM_040778953.1"/>
</dbReference>
<evidence type="ECO:0000313" key="10">
    <source>
        <dbReference type="Proteomes" id="UP000019804"/>
    </source>
</evidence>
<gene>
    <name evidence="9" type="ORF">EURHEDRAFT_377336</name>
</gene>
<evidence type="ECO:0000313" key="9">
    <source>
        <dbReference type="EMBL" id="EYE95766.1"/>
    </source>
</evidence>
<dbReference type="AlphaFoldDB" id="A0A017SG84"/>
<dbReference type="PANTHER" id="PTHR43791">
    <property type="entry name" value="PERMEASE-RELATED"/>
    <property type="match status" value="1"/>
</dbReference>
<dbReference type="OrthoDB" id="3639251at2759"/>
<dbReference type="SUPFAM" id="SSF103473">
    <property type="entry name" value="MFS general substrate transporter"/>
    <property type="match status" value="1"/>
</dbReference>
<evidence type="ECO:0000259" key="8">
    <source>
        <dbReference type="PROSITE" id="PS50850"/>
    </source>
</evidence>
<name>A0A017SG84_ASPRC</name>
<proteinExistence type="inferred from homology"/>
<dbReference type="EMBL" id="KK088421">
    <property type="protein sequence ID" value="EYE95766.1"/>
    <property type="molecule type" value="Genomic_DNA"/>
</dbReference>
<comment type="subcellular location">
    <subcellularLocation>
        <location evidence="1">Membrane</location>
        <topology evidence="1">Multi-pass membrane protein</topology>
    </subcellularLocation>
</comment>
<keyword evidence="5 7" id="KW-0472">Membrane</keyword>
<dbReference type="Proteomes" id="UP000019804">
    <property type="component" value="Unassembled WGS sequence"/>
</dbReference>
<feature type="transmembrane region" description="Helical" evidence="7">
    <location>
        <begin position="142"/>
        <end position="164"/>
    </location>
</feature>
<feature type="transmembrane region" description="Helical" evidence="7">
    <location>
        <begin position="210"/>
        <end position="232"/>
    </location>
</feature>
<reference evidence="10" key="1">
    <citation type="journal article" date="2014" name="Nat. Commun.">
        <title>Genomic adaptations of the halophilic Dead Sea filamentous fungus Eurotium rubrum.</title>
        <authorList>
            <person name="Kis-Papo T."/>
            <person name="Weig A.R."/>
            <person name="Riley R."/>
            <person name="Persoh D."/>
            <person name="Salamov A."/>
            <person name="Sun H."/>
            <person name="Lipzen A."/>
            <person name="Wasser S.P."/>
            <person name="Rambold G."/>
            <person name="Grigoriev I.V."/>
            <person name="Nevo E."/>
        </authorList>
    </citation>
    <scope>NUCLEOTIDE SEQUENCE [LARGE SCALE GENOMIC DNA]</scope>
    <source>
        <strain evidence="10">CBS 135680</strain>
    </source>
</reference>
<feature type="transmembrane region" description="Helical" evidence="7">
    <location>
        <begin position="42"/>
        <end position="60"/>
    </location>
</feature>
<keyword evidence="4 7" id="KW-1133">Transmembrane helix</keyword>
<feature type="transmembrane region" description="Helical" evidence="7">
    <location>
        <begin position="318"/>
        <end position="339"/>
    </location>
</feature>
<dbReference type="InterPro" id="IPR020846">
    <property type="entry name" value="MFS_dom"/>
</dbReference>
<dbReference type="Gene3D" id="1.20.1250.20">
    <property type="entry name" value="MFS general substrate transporter like domains"/>
    <property type="match status" value="1"/>
</dbReference>
<evidence type="ECO:0000256" key="2">
    <source>
        <dbReference type="ARBA" id="ARBA00022448"/>
    </source>
</evidence>
<evidence type="ECO:0000256" key="5">
    <source>
        <dbReference type="ARBA" id="ARBA00023136"/>
    </source>
</evidence>
<feature type="transmembrane region" description="Helical" evidence="7">
    <location>
        <begin position="116"/>
        <end position="136"/>
    </location>
</feature>
<sequence>MGSKNVANTEVFSIDDKDGLWIRFLTFLQWYPKDMSHAEKKLVLKLDILILTFGCLSFFTKYLDQQAITNAYVSGMKEDMQLTGNDINYITIAFWAAYCISMIPACYYLTRSRINIVLPTLEVGWGLFTFGCAWAQNLNTIYAMRVFIGICESCSFTGIIYVIGSWYKPKEIGRRVSLFFIASPLGTMFAGYLQAAAYTNLENVHGLEGWRWLFVICTIITIPICILGYIAFPDVPHHSKPRFLTEEEHILSNARVAEFTSPSQLKVSRDIFKRVFGRWHWYVFVAQWILVDQNFLASSTPFSLYLKAKPDIYSVSRINTLPTIATAVSIVAALIAGVAVDRAANFWVPCVVATMPVLVGLVLLVVWDIGEAGRLTGFILTGSEGAMSPLTMSWATVVMANDAEERAIVTASMNAIGQAMSAWTQLLQYPAVDAPNFRKGFISNLATTLAQLVVIAMIAFLCRRGNHVRKD</sequence>
<dbReference type="GeneID" id="63694077"/>
<keyword evidence="3 7" id="KW-0812">Transmembrane</keyword>
<evidence type="ECO:0000256" key="4">
    <source>
        <dbReference type="ARBA" id="ARBA00022989"/>
    </source>
</evidence>
<comment type="similarity">
    <text evidence="6">Belongs to the major facilitator superfamily. Allantoate permease family.</text>
</comment>
<keyword evidence="2" id="KW-0813">Transport</keyword>
<keyword evidence="10" id="KW-1185">Reference proteome</keyword>
<dbReference type="InterPro" id="IPR036259">
    <property type="entry name" value="MFS_trans_sf"/>
</dbReference>
<evidence type="ECO:0000256" key="6">
    <source>
        <dbReference type="ARBA" id="ARBA00037968"/>
    </source>
</evidence>
<evidence type="ECO:0000256" key="7">
    <source>
        <dbReference type="SAM" id="Phobius"/>
    </source>
</evidence>
<feature type="transmembrane region" description="Helical" evidence="7">
    <location>
        <begin position="441"/>
        <end position="462"/>
    </location>
</feature>
<feature type="domain" description="Major facilitator superfamily (MFS) profile" evidence="8">
    <location>
        <begin position="50"/>
        <end position="471"/>
    </location>
</feature>
<dbReference type="InterPro" id="IPR011701">
    <property type="entry name" value="MFS"/>
</dbReference>
<dbReference type="PROSITE" id="PS50850">
    <property type="entry name" value="MFS"/>
    <property type="match status" value="1"/>
</dbReference>
<feature type="transmembrane region" description="Helical" evidence="7">
    <location>
        <begin position="346"/>
        <end position="367"/>
    </location>
</feature>
<dbReference type="GO" id="GO:0016020">
    <property type="term" value="C:membrane"/>
    <property type="evidence" value="ECO:0007669"/>
    <property type="project" value="UniProtKB-SubCell"/>
</dbReference>
<dbReference type="GO" id="GO:0022857">
    <property type="term" value="F:transmembrane transporter activity"/>
    <property type="evidence" value="ECO:0007669"/>
    <property type="project" value="InterPro"/>
</dbReference>
<dbReference type="Pfam" id="PF07690">
    <property type="entry name" value="MFS_1"/>
    <property type="match status" value="1"/>
</dbReference>
<feature type="transmembrane region" description="Helical" evidence="7">
    <location>
        <begin position="87"/>
        <end position="109"/>
    </location>
</feature>
<dbReference type="HOGENOM" id="CLU_001265_4_2_1"/>
<organism evidence="9 10">
    <name type="scientific">Aspergillus ruber (strain CBS 135680)</name>
    <dbReference type="NCBI Taxonomy" id="1388766"/>
    <lineage>
        <taxon>Eukaryota</taxon>
        <taxon>Fungi</taxon>
        <taxon>Dikarya</taxon>
        <taxon>Ascomycota</taxon>
        <taxon>Pezizomycotina</taxon>
        <taxon>Eurotiomycetes</taxon>
        <taxon>Eurotiomycetidae</taxon>
        <taxon>Eurotiales</taxon>
        <taxon>Aspergillaceae</taxon>
        <taxon>Aspergillus</taxon>
        <taxon>Aspergillus subgen. Aspergillus</taxon>
    </lineage>
</organism>
<evidence type="ECO:0000256" key="3">
    <source>
        <dbReference type="ARBA" id="ARBA00022692"/>
    </source>
</evidence>
<dbReference type="FunFam" id="1.20.1250.20:FF:000065">
    <property type="entry name" value="Putative MFS pantothenate transporter"/>
    <property type="match status" value="1"/>
</dbReference>
<accession>A0A017SG84</accession>
<evidence type="ECO:0000256" key="1">
    <source>
        <dbReference type="ARBA" id="ARBA00004141"/>
    </source>
</evidence>
<dbReference type="PANTHER" id="PTHR43791:SF43">
    <property type="entry name" value="MAJOR FACILITATOR SUPERFAMILY (MFS) PROFILE DOMAIN-CONTAINING PROTEIN"/>
    <property type="match status" value="1"/>
</dbReference>
<feature type="transmembrane region" description="Helical" evidence="7">
    <location>
        <begin position="176"/>
        <end position="198"/>
    </location>
</feature>
<protein>
    <submittedName>
        <fullName evidence="9">Putative pantothenate transporter</fullName>
    </submittedName>
</protein>
<feature type="transmembrane region" description="Helical" evidence="7">
    <location>
        <begin position="279"/>
        <end position="298"/>
    </location>
</feature>